<dbReference type="InterPro" id="IPR012942">
    <property type="entry name" value="SRR1-like"/>
</dbReference>
<dbReference type="EMBL" id="JAULSW010000001">
    <property type="protein sequence ID" value="KAK3393420.1"/>
    <property type="molecule type" value="Genomic_DNA"/>
</dbReference>
<dbReference type="AlphaFoldDB" id="A0AAE0P5L8"/>
<dbReference type="PANTHER" id="PTHR42080:SF3">
    <property type="entry name" value="SRR1-LIKE DOMAIN-CONTAINING PROTEIN"/>
    <property type="match status" value="1"/>
</dbReference>
<feature type="domain" description="SRR1-like" evidence="1">
    <location>
        <begin position="100"/>
        <end position="257"/>
    </location>
</feature>
<name>A0AAE0P5L8_9PEZI</name>
<keyword evidence="3" id="KW-1185">Reference proteome</keyword>
<reference evidence="2" key="1">
    <citation type="journal article" date="2023" name="Mol. Phylogenet. Evol.">
        <title>Genome-scale phylogeny and comparative genomics of the fungal order Sordariales.</title>
        <authorList>
            <person name="Hensen N."/>
            <person name="Bonometti L."/>
            <person name="Westerberg I."/>
            <person name="Brannstrom I.O."/>
            <person name="Guillou S."/>
            <person name="Cros-Aarteil S."/>
            <person name="Calhoun S."/>
            <person name="Haridas S."/>
            <person name="Kuo A."/>
            <person name="Mondo S."/>
            <person name="Pangilinan J."/>
            <person name="Riley R."/>
            <person name="LaButti K."/>
            <person name="Andreopoulos B."/>
            <person name="Lipzen A."/>
            <person name="Chen C."/>
            <person name="Yan M."/>
            <person name="Daum C."/>
            <person name="Ng V."/>
            <person name="Clum A."/>
            <person name="Steindorff A."/>
            <person name="Ohm R.A."/>
            <person name="Martin F."/>
            <person name="Silar P."/>
            <person name="Natvig D.O."/>
            <person name="Lalanne C."/>
            <person name="Gautier V."/>
            <person name="Ament-Velasquez S.L."/>
            <person name="Kruys A."/>
            <person name="Hutchinson M.I."/>
            <person name="Powell A.J."/>
            <person name="Barry K."/>
            <person name="Miller A.N."/>
            <person name="Grigoriev I.V."/>
            <person name="Debuchy R."/>
            <person name="Gladieux P."/>
            <person name="Hiltunen Thoren M."/>
            <person name="Johannesson H."/>
        </authorList>
    </citation>
    <scope>NUCLEOTIDE SEQUENCE</scope>
    <source>
        <strain evidence="2">CBS 232.78</strain>
    </source>
</reference>
<proteinExistence type="predicted"/>
<protein>
    <recommendedName>
        <fullName evidence="1">SRR1-like domain-containing protein</fullName>
    </recommendedName>
</protein>
<evidence type="ECO:0000313" key="3">
    <source>
        <dbReference type="Proteomes" id="UP001285441"/>
    </source>
</evidence>
<gene>
    <name evidence="2" type="ORF">B0H63DRAFT_531186</name>
</gene>
<comment type="caution">
    <text evidence="2">The sequence shown here is derived from an EMBL/GenBank/DDBJ whole genome shotgun (WGS) entry which is preliminary data.</text>
</comment>
<accession>A0AAE0P5L8</accession>
<dbReference type="Proteomes" id="UP001285441">
    <property type="component" value="Unassembled WGS sequence"/>
</dbReference>
<sequence>MDATGIARKRHHRKEKCEGKEVRLTTKELYKWGVPVFTKNAIFDLMSQLEKITSHSGECLLERLTPTLIDKMRTEPRNYTFQQHHAEWVASESCRELKRILESAKIPRVRAMVAFACGSLTYGQFCEFPAFQHALLLTLRDFISLSSSPASQSHIRGQTEDLFSPSYEKQVDKILATGGGQRVGCVAQAPLYQEDDKRTVRDEGVSVVDDPVGFLLVDDESVVMSINPTVPIRNIVGELAKPALMIWNDADESQEPLENGRWGDPVSPRLGDMLRDHYTRIPFPVQESYDEHFGGLAIYIRNSATAAAAEGSNEGCT</sequence>
<evidence type="ECO:0000313" key="2">
    <source>
        <dbReference type="EMBL" id="KAK3393420.1"/>
    </source>
</evidence>
<evidence type="ECO:0000259" key="1">
    <source>
        <dbReference type="Pfam" id="PF07985"/>
    </source>
</evidence>
<organism evidence="2 3">
    <name type="scientific">Podospora didyma</name>
    <dbReference type="NCBI Taxonomy" id="330526"/>
    <lineage>
        <taxon>Eukaryota</taxon>
        <taxon>Fungi</taxon>
        <taxon>Dikarya</taxon>
        <taxon>Ascomycota</taxon>
        <taxon>Pezizomycotina</taxon>
        <taxon>Sordariomycetes</taxon>
        <taxon>Sordariomycetidae</taxon>
        <taxon>Sordariales</taxon>
        <taxon>Podosporaceae</taxon>
        <taxon>Podospora</taxon>
    </lineage>
</organism>
<reference evidence="2" key="2">
    <citation type="submission" date="2023-06" db="EMBL/GenBank/DDBJ databases">
        <authorList>
            <consortium name="Lawrence Berkeley National Laboratory"/>
            <person name="Haridas S."/>
            <person name="Hensen N."/>
            <person name="Bonometti L."/>
            <person name="Westerberg I."/>
            <person name="Brannstrom I.O."/>
            <person name="Guillou S."/>
            <person name="Cros-Aarteil S."/>
            <person name="Calhoun S."/>
            <person name="Kuo A."/>
            <person name="Mondo S."/>
            <person name="Pangilinan J."/>
            <person name="Riley R."/>
            <person name="LaButti K."/>
            <person name="Andreopoulos B."/>
            <person name="Lipzen A."/>
            <person name="Chen C."/>
            <person name="Yanf M."/>
            <person name="Daum C."/>
            <person name="Ng V."/>
            <person name="Clum A."/>
            <person name="Steindorff A."/>
            <person name="Ohm R."/>
            <person name="Martin F."/>
            <person name="Silar P."/>
            <person name="Natvig D."/>
            <person name="Lalanne C."/>
            <person name="Gautier V."/>
            <person name="Ament-velasquez S.L."/>
            <person name="Kruys A."/>
            <person name="Hutchinson M.I."/>
            <person name="Powell A.J."/>
            <person name="Barry K."/>
            <person name="Miller A.N."/>
            <person name="Grigoriev I.V."/>
            <person name="Debuchy R."/>
            <person name="Gladieux P."/>
            <person name="Thoren M.H."/>
            <person name="Johannesson H."/>
        </authorList>
    </citation>
    <scope>NUCLEOTIDE SEQUENCE</scope>
    <source>
        <strain evidence="2">CBS 232.78</strain>
    </source>
</reference>
<dbReference type="PANTHER" id="PTHR42080">
    <property type="entry name" value="SRR1 DOMAIN-CONTAINING PROTEIN"/>
    <property type="match status" value="1"/>
</dbReference>
<dbReference type="Pfam" id="PF07985">
    <property type="entry name" value="SRR1"/>
    <property type="match status" value="1"/>
</dbReference>